<dbReference type="Pfam" id="PF01103">
    <property type="entry name" value="Omp85"/>
    <property type="match status" value="1"/>
</dbReference>
<dbReference type="Gene3D" id="3.10.20.310">
    <property type="entry name" value="membrane protein fhac"/>
    <property type="match status" value="5"/>
</dbReference>
<keyword evidence="2" id="KW-1134">Transmembrane beta strand</keyword>
<feature type="compositionally biased region" description="Pro residues" evidence="5">
    <location>
        <begin position="430"/>
        <end position="443"/>
    </location>
</feature>
<keyword evidence="8" id="KW-1185">Reference proteome</keyword>
<evidence type="ECO:0000256" key="5">
    <source>
        <dbReference type="SAM" id="MobiDB-lite"/>
    </source>
</evidence>
<dbReference type="Pfam" id="PF07244">
    <property type="entry name" value="POTRA"/>
    <property type="match status" value="4"/>
</dbReference>
<dbReference type="InterPro" id="IPR010827">
    <property type="entry name" value="BamA/TamA_POTRA"/>
</dbReference>
<evidence type="ECO:0000313" key="7">
    <source>
        <dbReference type="EMBL" id="UWZ83851.1"/>
    </source>
</evidence>
<dbReference type="PROSITE" id="PS51779">
    <property type="entry name" value="POTRA"/>
    <property type="match status" value="3"/>
</dbReference>
<dbReference type="KEGG" id="orp:MOP44_25240"/>
<evidence type="ECO:0000259" key="6">
    <source>
        <dbReference type="PROSITE" id="PS51779"/>
    </source>
</evidence>
<comment type="subcellular location">
    <subcellularLocation>
        <location evidence="1">Membrane</location>
    </subcellularLocation>
</comment>
<reference evidence="7" key="1">
    <citation type="submission" date="2021-04" db="EMBL/GenBank/DDBJ databases">
        <title>Phylogenetic analysis of Acidobacteriaceae.</title>
        <authorList>
            <person name="Qiu L."/>
            <person name="Zhang Q."/>
        </authorList>
    </citation>
    <scope>NUCLEOTIDE SEQUENCE</scope>
    <source>
        <strain evidence="7">DSM 25168</strain>
    </source>
</reference>
<protein>
    <submittedName>
        <fullName evidence="7">BamA/TamA family outer membrane protein</fullName>
    </submittedName>
</protein>
<feature type="region of interest" description="Disordered" evidence="5">
    <location>
        <begin position="959"/>
        <end position="983"/>
    </location>
</feature>
<organism evidence="7 8">
    <name type="scientific">Occallatibacter riparius</name>
    <dbReference type="NCBI Taxonomy" id="1002689"/>
    <lineage>
        <taxon>Bacteria</taxon>
        <taxon>Pseudomonadati</taxon>
        <taxon>Acidobacteriota</taxon>
        <taxon>Terriglobia</taxon>
        <taxon>Terriglobales</taxon>
        <taxon>Acidobacteriaceae</taxon>
        <taxon>Occallatibacter</taxon>
    </lineage>
</organism>
<evidence type="ECO:0000313" key="8">
    <source>
        <dbReference type="Proteomes" id="UP001059380"/>
    </source>
</evidence>
<name>A0A9J7BME8_9BACT</name>
<feature type="region of interest" description="Disordered" evidence="5">
    <location>
        <begin position="422"/>
        <end position="446"/>
    </location>
</feature>
<dbReference type="PANTHER" id="PTHR12815:SF18">
    <property type="entry name" value="SORTING AND ASSEMBLY MACHINERY COMPONENT 50 HOMOLOG"/>
    <property type="match status" value="1"/>
</dbReference>
<accession>A0A9J7BME8</accession>
<dbReference type="Proteomes" id="UP001059380">
    <property type="component" value="Chromosome"/>
</dbReference>
<sequence>MRSADRGRGGAVHKRLFACVLLAVLFNISAIAKAGPVGPEQDQAAQLQGQPVRHILFEGIAAERIAALEGKLPQKIGAPLDSQKIADSLRELFATGLFDAVDVSAEQGPDGITVIFQGKPRMFIGRVTVAGAKGGTVNTQLERAARLNPGTRLTKAKMAQAEIAMRTVLAQNGYNEPTIKHEFTEHSQEQLTDIAFQIVSGPRARIGDVTVTGDPGMTVAEFRSLGKLKAGAAVDRDTVSRALTSILKHYRKQKHLEAEIKLESQEYAAHRVNYRFTANRGRVVKVVVEGASLSDDHIEKLVPVFEEGTVDDDLLNEGNRRIRNYFQSLGYFDVKVDHQTSTPPAGEVLIAFNVNLGPRRSVEKVLVDGNHYFSSATLEDLLSVHSASSFDRHGAYSQALVSSDVAALEAVYKNNGFSDVKVTPETLSGAPPPGSPQAPPPSQDPASQLRLVYHIQEGQQQRVGSLLFEGNDHLTSQELASQLNTESGQLLSAQNLAADRDTLASQYVSKGFDQVRVEVEQTTEAGDTTKADVTFRITEGPQIFVRNVLMTGLHYTRPQTVAKAITIKPGDPLNQQAMEETQRNMYDFGLFSEINMAVQNPNGGETQKTILLQATEARRWTFTYGGGFEVQTGTPVNGCQGYLAIGITTCTPEGKTGVSPRVLGALTRNNLFGREQSASISGNYGLLEQKIDLIYQSPHFLGSRNFGFTFTGGYANSQTVTTYVASRLEAGFRVSQTYSRPGSALLRANTFIYSYDFRRVKVALESLQVYPSLLTPLSSATRVGGPSITWVRDTRDSPVDSHRGTYTSFSEFISAAPFGAEAHFNRIDMSNSSYYGFDKDRWVIARNTRYGQERAFGTDAARLLPLPERLFSGGATSLRGFSINAAGPRDPDTGFPIGGAGALVNSTELRLPPTPLPYLGNALSFVIFHDMGNIFNNSSDVWPSLLRTSQPDRDKCKILTKPIPNPNPPPPEILPEPSGPEYSTGKSGQCRFDYFAQIPGLGMRYHTPVGPIRLDFSYNLNPPIYPVNVDYGLKEPFSDQHVGAASHFNFFFSLGQTF</sequence>
<dbReference type="Gene3D" id="2.40.160.50">
    <property type="entry name" value="membrane protein fhac: a member of the omp85/tpsb transporter family"/>
    <property type="match status" value="1"/>
</dbReference>
<dbReference type="InterPro" id="IPR034746">
    <property type="entry name" value="POTRA"/>
</dbReference>
<dbReference type="AlphaFoldDB" id="A0A9J7BME8"/>
<feature type="domain" description="POTRA" evidence="6">
    <location>
        <begin position="543"/>
        <end position="617"/>
    </location>
</feature>
<dbReference type="EMBL" id="CP093313">
    <property type="protein sequence ID" value="UWZ83851.1"/>
    <property type="molecule type" value="Genomic_DNA"/>
</dbReference>
<dbReference type="InterPro" id="IPR000184">
    <property type="entry name" value="Bac_surfAg_D15"/>
</dbReference>
<evidence type="ECO:0000256" key="3">
    <source>
        <dbReference type="ARBA" id="ARBA00022692"/>
    </source>
</evidence>
<dbReference type="RefSeq" id="WP_260793321.1">
    <property type="nucleotide sequence ID" value="NZ_CP093313.1"/>
</dbReference>
<evidence type="ECO:0000256" key="4">
    <source>
        <dbReference type="ARBA" id="ARBA00023136"/>
    </source>
</evidence>
<keyword evidence="4" id="KW-0472">Membrane</keyword>
<evidence type="ECO:0000256" key="1">
    <source>
        <dbReference type="ARBA" id="ARBA00004370"/>
    </source>
</evidence>
<evidence type="ECO:0000256" key="2">
    <source>
        <dbReference type="ARBA" id="ARBA00022452"/>
    </source>
</evidence>
<feature type="domain" description="POTRA" evidence="6">
    <location>
        <begin position="50"/>
        <end position="121"/>
    </location>
</feature>
<feature type="domain" description="POTRA" evidence="6">
    <location>
        <begin position="461"/>
        <end position="540"/>
    </location>
</feature>
<dbReference type="InterPro" id="IPR039910">
    <property type="entry name" value="D15-like"/>
</dbReference>
<dbReference type="GO" id="GO:0019867">
    <property type="term" value="C:outer membrane"/>
    <property type="evidence" value="ECO:0007669"/>
    <property type="project" value="InterPro"/>
</dbReference>
<proteinExistence type="predicted"/>
<gene>
    <name evidence="7" type="ORF">MOP44_25240</name>
</gene>
<dbReference type="PANTHER" id="PTHR12815">
    <property type="entry name" value="SORTING AND ASSEMBLY MACHINERY SAMM50 PROTEIN FAMILY MEMBER"/>
    <property type="match status" value="1"/>
</dbReference>
<keyword evidence="3" id="KW-0812">Transmembrane</keyword>
<feature type="compositionally biased region" description="Pro residues" evidence="5">
    <location>
        <begin position="963"/>
        <end position="978"/>
    </location>
</feature>